<dbReference type="PANTHER" id="PTHR12992">
    <property type="entry name" value="NUDIX HYDROLASE"/>
    <property type="match status" value="1"/>
</dbReference>
<evidence type="ECO:0000313" key="9">
    <source>
        <dbReference type="Proteomes" id="UP000712713"/>
    </source>
</evidence>
<dbReference type="Gene3D" id="3.90.79.10">
    <property type="entry name" value="Nucleoside Triphosphate Pyrophosphohydrolase"/>
    <property type="match status" value="1"/>
</dbReference>
<sequence length="211" mass="23407">MSVHPTFDALLRSLEEGPTVRSIGIDRTPRGQRSAAVLMLFTDEADPSLTFLTRAETMRRHAGQIALPGGAVDDTDVDRRHTALREANEEVGLEAEHVTVHGELPALWVPASNYDVTTVVATWPGGHPLRALDPREVDAVHSYRVSELASPTTRVVGRHPSGFRGPAFVFGDQFIWGLTAHLVSWALDLAEWTVPWDKSRVLDIPERYMRD</sequence>
<dbReference type="InterPro" id="IPR015797">
    <property type="entry name" value="NUDIX_hydrolase-like_dom_sf"/>
</dbReference>
<dbReference type="Proteomes" id="UP000712713">
    <property type="component" value="Unassembled WGS sequence"/>
</dbReference>
<evidence type="ECO:0000256" key="3">
    <source>
        <dbReference type="ARBA" id="ARBA00022723"/>
    </source>
</evidence>
<dbReference type="AlphaFoldDB" id="A0A921EP00"/>
<gene>
    <name evidence="8" type="ORF">K8V15_03685</name>
</gene>
<dbReference type="InterPro" id="IPR045121">
    <property type="entry name" value="CoAse"/>
</dbReference>
<comment type="caution">
    <text evidence="8">The sequence shown here is derived from an EMBL/GenBank/DDBJ whole genome shotgun (WGS) entry which is preliminary data.</text>
</comment>
<keyword evidence="4" id="KW-0378">Hydrolase</keyword>
<evidence type="ECO:0000256" key="5">
    <source>
        <dbReference type="ARBA" id="ARBA00022842"/>
    </source>
</evidence>
<dbReference type="GO" id="GO:0010945">
    <property type="term" value="F:coenzyme A diphosphatase activity"/>
    <property type="evidence" value="ECO:0007669"/>
    <property type="project" value="InterPro"/>
</dbReference>
<protein>
    <submittedName>
        <fullName evidence="8">CoA pyrophosphatase</fullName>
    </submittedName>
</protein>
<evidence type="ECO:0000259" key="7">
    <source>
        <dbReference type="PROSITE" id="PS51462"/>
    </source>
</evidence>
<evidence type="ECO:0000256" key="4">
    <source>
        <dbReference type="ARBA" id="ARBA00022801"/>
    </source>
</evidence>
<evidence type="ECO:0000256" key="2">
    <source>
        <dbReference type="ARBA" id="ARBA00001946"/>
    </source>
</evidence>
<comment type="cofactor">
    <cofactor evidence="1">
        <name>Mn(2+)</name>
        <dbReference type="ChEBI" id="CHEBI:29035"/>
    </cofactor>
</comment>
<keyword evidence="5" id="KW-0460">Magnesium</keyword>
<name>A0A921EP00_9ACTN</name>
<keyword evidence="3" id="KW-0479">Metal-binding</keyword>
<reference evidence="8" key="2">
    <citation type="submission" date="2021-09" db="EMBL/GenBank/DDBJ databases">
        <authorList>
            <person name="Gilroy R."/>
        </authorList>
    </citation>
    <scope>NUCLEOTIDE SEQUENCE</scope>
    <source>
        <strain evidence="8">ChiGjej3B3-7470</strain>
    </source>
</reference>
<proteinExistence type="predicted"/>
<dbReference type="InterPro" id="IPR000086">
    <property type="entry name" value="NUDIX_hydrolase_dom"/>
</dbReference>
<dbReference type="GO" id="GO:0046872">
    <property type="term" value="F:metal ion binding"/>
    <property type="evidence" value="ECO:0007669"/>
    <property type="project" value="UniProtKB-KW"/>
</dbReference>
<dbReference type="SUPFAM" id="SSF55811">
    <property type="entry name" value="Nudix"/>
    <property type="match status" value="1"/>
</dbReference>
<dbReference type="Pfam" id="PF00293">
    <property type="entry name" value="NUDIX"/>
    <property type="match status" value="1"/>
</dbReference>
<feature type="domain" description="Nudix hydrolase" evidence="7">
    <location>
        <begin position="31"/>
        <end position="170"/>
    </location>
</feature>
<dbReference type="PANTHER" id="PTHR12992:SF11">
    <property type="entry name" value="MITOCHONDRIAL COENZYME A DIPHOSPHATASE NUDT8"/>
    <property type="match status" value="1"/>
</dbReference>
<comment type="cofactor">
    <cofactor evidence="2">
        <name>Mg(2+)</name>
        <dbReference type="ChEBI" id="CHEBI:18420"/>
    </cofactor>
</comment>
<reference evidence="8" key="1">
    <citation type="journal article" date="2021" name="PeerJ">
        <title>Extensive microbial diversity within the chicken gut microbiome revealed by metagenomics and culture.</title>
        <authorList>
            <person name="Gilroy R."/>
            <person name="Ravi A."/>
            <person name="Getino M."/>
            <person name="Pursley I."/>
            <person name="Horton D.L."/>
            <person name="Alikhan N.F."/>
            <person name="Baker D."/>
            <person name="Gharbi K."/>
            <person name="Hall N."/>
            <person name="Watson M."/>
            <person name="Adriaenssens E.M."/>
            <person name="Foster-Nyarko E."/>
            <person name="Jarju S."/>
            <person name="Secka A."/>
            <person name="Antonio M."/>
            <person name="Oren A."/>
            <person name="Chaudhuri R.R."/>
            <person name="La Ragione R."/>
            <person name="Hildebrand F."/>
            <person name="Pallen M.J."/>
        </authorList>
    </citation>
    <scope>NUCLEOTIDE SEQUENCE</scope>
    <source>
        <strain evidence="8">ChiGjej3B3-7470</strain>
    </source>
</reference>
<keyword evidence="6" id="KW-0464">Manganese</keyword>
<dbReference type="CDD" id="cd03426">
    <property type="entry name" value="NUDIX_CoAse_Nudt7"/>
    <property type="match status" value="1"/>
</dbReference>
<dbReference type="EMBL" id="DYZF01000086">
    <property type="protein sequence ID" value="HJE51069.1"/>
    <property type="molecule type" value="Genomic_DNA"/>
</dbReference>
<evidence type="ECO:0000313" key="8">
    <source>
        <dbReference type="EMBL" id="HJE51069.1"/>
    </source>
</evidence>
<dbReference type="PROSITE" id="PS51462">
    <property type="entry name" value="NUDIX"/>
    <property type="match status" value="1"/>
</dbReference>
<evidence type="ECO:0000256" key="6">
    <source>
        <dbReference type="ARBA" id="ARBA00023211"/>
    </source>
</evidence>
<evidence type="ECO:0000256" key="1">
    <source>
        <dbReference type="ARBA" id="ARBA00001936"/>
    </source>
</evidence>
<accession>A0A921EP00</accession>
<organism evidence="8 9">
    <name type="scientific">Tessaracoccus flavescens</name>
    <dbReference type="NCBI Taxonomy" id="399497"/>
    <lineage>
        <taxon>Bacteria</taxon>
        <taxon>Bacillati</taxon>
        <taxon>Actinomycetota</taxon>
        <taxon>Actinomycetes</taxon>
        <taxon>Propionibacteriales</taxon>
        <taxon>Propionibacteriaceae</taxon>
        <taxon>Tessaracoccus</taxon>
    </lineage>
</organism>